<evidence type="ECO:0000259" key="17">
    <source>
        <dbReference type="PROSITE" id="PS51163"/>
    </source>
</evidence>
<evidence type="ECO:0000256" key="6">
    <source>
        <dbReference type="ARBA" id="ARBA00015492"/>
    </source>
</evidence>
<dbReference type="FunFam" id="3.90.870.10:FF:000007">
    <property type="entry name" value="YrdC N6-threonylcarbamoyltransferase domain containing"/>
    <property type="match status" value="1"/>
</dbReference>
<comment type="caution">
    <text evidence="18">The sequence shown here is derived from an EMBL/GenBank/DDBJ whole genome shotgun (WGS) entry which is preliminary data.</text>
</comment>
<dbReference type="GO" id="GO:0003725">
    <property type="term" value="F:double-stranded RNA binding"/>
    <property type="evidence" value="ECO:0007669"/>
    <property type="project" value="InterPro"/>
</dbReference>
<evidence type="ECO:0000256" key="3">
    <source>
        <dbReference type="ARBA" id="ARBA00004496"/>
    </source>
</evidence>
<comment type="subunit">
    <text evidence="15">Interacts with RSC1A1.</text>
</comment>
<dbReference type="InterPro" id="IPR006070">
    <property type="entry name" value="Sua5-like_dom"/>
</dbReference>
<dbReference type="SUPFAM" id="SSF55821">
    <property type="entry name" value="YrdC/RibB"/>
    <property type="match status" value="1"/>
</dbReference>
<dbReference type="AlphaFoldDB" id="A0A9Q0X6Z2"/>
<dbReference type="GO" id="GO:0005739">
    <property type="term" value="C:mitochondrion"/>
    <property type="evidence" value="ECO:0007669"/>
    <property type="project" value="UniProtKB-SubCell"/>
</dbReference>
<organism evidence="18 19">
    <name type="scientific">Phrynocephalus forsythii</name>
    <dbReference type="NCBI Taxonomy" id="171643"/>
    <lineage>
        <taxon>Eukaryota</taxon>
        <taxon>Metazoa</taxon>
        <taxon>Chordata</taxon>
        <taxon>Craniata</taxon>
        <taxon>Vertebrata</taxon>
        <taxon>Euteleostomi</taxon>
        <taxon>Lepidosauria</taxon>
        <taxon>Squamata</taxon>
        <taxon>Bifurcata</taxon>
        <taxon>Unidentata</taxon>
        <taxon>Episquamata</taxon>
        <taxon>Toxicofera</taxon>
        <taxon>Iguania</taxon>
        <taxon>Acrodonta</taxon>
        <taxon>Agamidae</taxon>
        <taxon>Agaminae</taxon>
        <taxon>Phrynocephalus</taxon>
    </lineage>
</organism>
<dbReference type="PROSITE" id="PS51163">
    <property type="entry name" value="YRDC"/>
    <property type="match status" value="1"/>
</dbReference>
<keyword evidence="9" id="KW-0808">Transferase</keyword>
<dbReference type="PANTHER" id="PTHR17490:SF10">
    <property type="entry name" value="THREONYLCARBAMOYL-AMP SYNTHASE"/>
    <property type="match status" value="1"/>
</dbReference>
<dbReference type="Pfam" id="PF01300">
    <property type="entry name" value="Sua5_yciO_yrdC"/>
    <property type="match status" value="1"/>
</dbReference>
<gene>
    <name evidence="18" type="ORF">JRQ81_012042</name>
</gene>
<keyword evidence="19" id="KW-1185">Reference proteome</keyword>
<reference evidence="18" key="1">
    <citation type="journal article" date="2023" name="DNA Res.">
        <title>Chromosome-level genome assembly of Phrynocephalus forsythii using third-generation DNA sequencing and Hi-C analysis.</title>
        <authorList>
            <person name="Qi Y."/>
            <person name="Zhao W."/>
            <person name="Zhao Y."/>
            <person name="Niu C."/>
            <person name="Cao S."/>
            <person name="Zhang Y."/>
        </authorList>
    </citation>
    <scope>NUCLEOTIDE SEQUENCE</scope>
    <source>
        <tissue evidence="18">Muscle</tissue>
    </source>
</reference>
<dbReference type="InterPro" id="IPR050156">
    <property type="entry name" value="TC-AMP_synthase_SUA5"/>
</dbReference>
<evidence type="ECO:0000313" key="18">
    <source>
        <dbReference type="EMBL" id="KAJ7304477.1"/>
    </source>
</evidence>
<evidence type="ECO:0000256" key="15">
    <source>
        <dbReference type="ARBA" id="ARBA00063146"/>
    </source>
</evidence>
<dbReference type="NCBIfam" id="TIGR00057">
    <property type="entry name" value="L-threonylcarbamoyladenylate synthase"/>
    <property type="match status" value="1"/>
</dbReference>
<dbReference type="PANTHER" id="PTHR17490">
    <property type="entry name" value="SUA5"/>
    <property type="match status" value="1"/>
</dbReference>
<dbReference type="Proteomes" id="UP001142489">
    <property type="component" value="Unassembled WGS sequence"/>
</dbReference>
<evidence type="ECO:0000256" key="5">
    <source>
        <dbReference type="ARBA" id="ARBA00012584"/>
    </source>
</evidence>
<dbReference type="OrthoDB" id="3648309at2759"/>
<comment type="function">
    <text evidence="14">Cytoplasmic and mitochondrial threonylcarbamoyl-AMP synthase required for the formation of a threonylcarbamoyl group on adenosine at position 37 (t(6)A37) in tRNAs that read codons beginning with adenine. Catalyzes the conversion of L-threonine, HCO(3)(-)/CO(2) and ATP to give threonylcarbamoyl-AMP (TC-AMP) as the acyladenylate intermediate, with the release of diphosphate. Participates in t(6)A37 formation in cytoplasmic and mitochondrial tRNAs. May regulate the activity of some transporters.</text>
</comment>
<dbReference type="GO" id="GO:0005886">
    <property type="term" value="C:plasma membrane"/>
    <property type="evidence" value="ECO:0007669"/>
    <property type="project" value="UniProtKB-SubCell"/>
</dbReference>
<evidence type="ECO:0000313" key="19">
    <source>
        <dbReference type="Proteomes" id="UP001142489"/>
    </source>
</evidence>
<dbReference type="EC" id="2.7.7.87" evidence="5"/>
<comment type="catalytic activity">
    <reaction evidence="13">
        <text>L-threonine + hydrogencarbonate + ATP = L-threonylcarbamoyladenylate + diphosphate + H2O</text>
        <dbReference type="Rhea" id="RHEA:36407"/>
        <dbReference type="ChEBI" id="CHEBI:15377"/>
        <dbReference type="ChEBI" id="CHEBI:17544"/>
        <dbReference type="ChEBI" id="CHEBI:30616"/>
        <dbReference type="ChEBI" id="CHEBI:33019"/>
        <dbReference type="ChEBI" id="CHEBI:57926"/>
        <dbReference type="ChEBI" id="CHEBI:73682"/>
        <dbReference type="EC" id="2.7.7.87"/>
    </reaction>
</comment>
<evidence type="ECO:0000256" key="8">
    <source>
        <dbReference type="ARBA" id="ARBA00022490"/>
    </source>
</evidence>
<keyword evidence="16" id="KW-0732">Signal</keyword>
<dbReference type="GO" id="GO:0061710">
    <property type="term" value="F:L-threonylcarbamoyladenylate synthase"/>
    <property type="evidence" value="ECO:0007669"/>
    <property type="project" value="UniProtKB-EC"/>
</dbReference>
<protein>
    <recommendedName>
        <fullName evidence="6">Threonylcarbamoyl-AMP synthase</fullName>
        <ecNumber evidence="5">2.7.7.87</ecNumber>
    </recommendedName>
</protein>
<dbReference type="GO" id="GO:0006450">
    <property type="term" value="P:regulation of translational fidelity"/>
    <property type="evidence" value="ECO:0007669"/>
    <property type="project" value="TreeGrafter"/>
</dbReference>
<evidence type="ECO:0000256" key="11">
    <source>
        <dbReference type="ARBA" id="ARBA00023128"/>
    </source>
</evidence>
<dbReference type="EMBL" id="JAPFRF010000023">
    <property type="protein sequence ID" value="KAJ7304477.1"/>
    <property type="molecule type" value="Genomic_DNA"/>
</dbReference>
<dbReference type="InterPro" id="IPR017945">
    <property type="entry name" value="DHBP_synth_RibB-like_a/b_dom"/>
</dbReference>
<keyword evidence="11" id="KW-0496">Mitochondrion</keyword>
<evidence type="ECO:0000256" key="2">
    <source>
        <dbReference type="ARBA" id="ARBA00004202"/>
    </source>
</evidence>
<dbReference type="GO" id="GO:0000049">
    <property type="term" value="F:tRNA binding"/>
    <property type="evidence" value="ECO:0007669"/>
    <property type="project" value="TreeGrafter"/>
</dbReference>
<evidence type="ECO:0000256" key="4">
    <source>
        <dbReference type="ARBA" id="ARBA00007663"/>
    </source>
</evidence>
<keyword evidence="7" id="KW-1003">Cell membrane</keyword>
<feature type="chain" id="PRO_5040263368" description="Threonylcarbamoyl-AMP synthase" evidence="16">
    <location>
        <begin position="21"/>
        <end position="270"/>
    </location>
</feature>
<keyword evidence="8" id="KW-0963">Cytoplasm</keyword>
<evidence type="ECO:0000256" key="13">
    <source>
        <dbReference type="ARBA" id="ARBA00048366"/>
    </source>
</evidence>
<sequence length="270" mass="27728">MLCGARLRAAMLALEGGAAAAAAAAAGERGACAGRVTRLAPRGPDGSAGGESEASSSEAAAVGAAAAALRAGGLVALPTDTVYGLACLAQDPRALAGLYRLKGRDGSKPLAVCLPDVPHVYRYCKVRVPEQLLRDLLPGPVTLVLERAEALHKELNPFTPLVGIRIPSHWFIKEVAKACAGPLALTSANLSDRASSLVVTEFQELWPHLALIVDGGPIGDAQSPVCRLGSTVVDLSVPGKFKVIRPGCALSQTVEILVSKYGLTSDPPSS</sequence>
<evidence type="ECO:0000256" key="1">
    <source>
        <dbReference type="ARBA" id="ARBA00004173"/>
    </source>
</evidence>
<keyword evidence="12" id="KW-0472">Membrane</keyword>
<dbReference type="Gene3D" id="3.90.870.10">
    <property type="entry name" value="DHBP synthase"/>
    <property type="match status" value="1"/>
</dbReference>
<comment type="subcellular location">
    <subcellularLocation>
        <location evidence="2">Cell membrane</location>
        <topology evidence="2">Peripheral membrane protein</topology>
    </subcellularLocation>
    <subcellularLocation>
        <location evidence="3">Cytoplasm</location>
    </subcellularLocation>
    <subcellularLocation>
        <location evidence="1">Mitochondrion</location>
    </subcellularLocation>
</comment>
<feature type="domain" description="YrdC-like" evidence="17">
    <location>
        <begin position="59"/>
        <end position="249"/>
    </location>
</feature>
<keyword evidence="10" id="KW-0809">Transit peptide</keyword>
<proteinExistence type="inferred from homology"/>
<accession>A0A9Q0X6Z2</accession>
<evidence type="ECO:0000256" key="7">
    <source>
        <dbReference type="ARBA" id="ARBA00022475"/>
    </source>
</evidence>
<evidence type="ECO:0000256" key="12">
    <source>
        <dbReference type="ARBA" id="ARBA00023136"/>
    </source>
</evidence>
<comment type="similarity">
    <text evidence="4">Belongs to the SUA5 family.</text>
</comment>
<evidence type="ECO:0000256" key="16">
    <source>
        <dbReference type="SAM" id="SignalP"/>
    </source>
</evidence>
<evidence type="ECO:0000256" key="10">
    <source>
        <dbReference type="ARBA" id="ARBA00022946"/>
    </source>
</evidence>
<feature type="signal peptide" evidence="16">
    <location>
        <begin position="1"/>
        <end position="20"/>
    </location>
</feature>
<evidence type="ECO:0000256" key="14">
    <source>
        <dbReference type="ARBA" id="ARBA00058524"/>
    </source>
</evidence>
<evidence type="ECO:0000256" key="9">
    <source>
        <dbReference type="ARBA" id="ARBA00022679"/>
    </source>
</evidence>
<name>A0A9Q0X6Z2_9SAUR</name>